<dbReference type="Pfam" id="PF03793">
    <property type="entry name" value="PASTA"/>
    <property type="match status" value="2"/>
</dbReference>
<evidence type="ECO:0000259" key="4">
    <source>
        <dbReference type="PROSITE" id="PS51178"/>
    </source>
</evidence>
<dbReference type="Proteomes" id="UP001596110">
    <property type="component" value="Unassembled WGS sequence"/>
</dbReference>
<dbReference type="CDD" id="cd06577">
    <property type="entry name" value="PASTA_pknB"/>
    <property type="match status" value="2"/>
</dbReference>
<feature type="compositionally biased region" description="Basic and acidic residues" evidence="2">
    <location>
        <begin position="8"/>
        <end position="31"/>
    </location>
</feature>
<dbReference type="SMART" id="SM00740">
    <property type="entry name" value="PASTA"/>
    <property type="match status" value="4"/>
</dbReference>
<proteinExistence type="predicted"/>
<feature type="region of interest" description="Disordered" evidence="2">
    <location>
        <begin position="508"/>
        <end position="527"/>
    </location>
</feature>
<dbReference type="EMBL" id="JBHSOJ010000001">
    <property type="protein sequence ID" value="MFC5630040.1"/>
    <property type="molecule type" value="Genomic_DNA"/>
</dbReference>
<comment type="caution">
    <text evidence="5">The sequence shown here is derived from an EMBL/GenBank/DDBJ whole genome shotgun (WGS) entry which is preliminary data.</text>
</comment>
<reference evidence="6" key="1">
    <citation type="journal article" date="2019" name="Int. J. Syst. Evol. Microbiol.">
        <title>The Global Catalogue of Microorganisms (GCM) 10K type strain sequencing project: providing services to taxonomists for standard genome sequencing and annotation.</title>
        <authorList>
            <consortium name="The Broad Institute Genomics Platform"/>
            <consortium name="The Broad Institute Genome Sequencing Center for Infectious Disease"/>
            <person name="Wu L."/>
            <person name="Ma J."/>
        </authorList>
    </citation>
    <scope>NUCLEOTIDE SEQUENCE [LARGE SCALE GENOMIC DNA]</scope>
    <source>
        <strain evidence="6">DT43</strain>
    </source>
</reference>
<accession>A0ABW0UCK9</accession>
<evidence type="ECO:0000313" key="5">
    <source>
        <dbReference type="EMBL" id="MFC5630040.1"/>
    </source>
</evidence>
<evidence type="ECO:0000256" key="1">
    <source>
        <dbReference type="ARBA" id="ARBA00004162"/>
    </source>
</evidence>
<keyword evidence="3" id="KW-1133">Transmembrane helix</keyword>
<feature type="transmembrane region" description="Helical" evidence="3">
    <location>
        <begin position="133"/>
        <end position="152"/>
    </location>
</feature>
<feature type="compositionally biased region" description="Basic and acidic residues" evidence="2">
    <location>
        <begin position="87"/>
        <end position="115"/>
    </location>
</feature>
<evidence type="ECO:0000313" key="6">
    <source>
        <dbReference type="Proteomes" id="UP001596110"/>
    </source>
</evidence>
<comment type="subcellular location">
    <subcellularLocation>
        <location evidence="1">Cell membrane</location>
        <topology evidence="1">Single-pass membrane protein</topology>
    </subcellularLocation>
</comment>
<dbReference type="SUPFAM" id="SSF54184">
    <property type="entry name" value="Penicillin-binding protein 2x (pbp-2x), c-terminal domain"/>
    <property type="match status" value="2"/>
</dbReference>
<protein>
    <submittedName>
        <fullName evidence="5">PASTA domain-containing protein</fullName>
    </submittedName>
</protein>
<gene>
    <name evidence="5" type="ORF">ACFPQ3_00090</name>
</gene>
<evidence type="ECO:0000256" key="3">
    <source>
        <dbReference type="SAM" id="Phobius"/>
    </source>
</evidence>
<keyword evidence="6" id="KW-1185">Reference proteome</keyword>
<feature type="compositionally biased region" description="Polar residues" evidence="2">
    <location>
        <begin position="509"/>
        <end position="520"/>
    </location>
</feature>
<sequence length="527" mass="58476">MSKFSGNHYEDLLEEDKKRKVLQKENPESVTHETGNVFEKLPLSEQKQIDGDVFQSVARSSEKSRGGTEVFSKVSEVKQKQIDHFFAHQEEGERERPSLRRQGREEVITRRRDESHEETEVDPDYQKTKRRKFILIGVSIISCLALGLFLFYQFTHVAVPNFIGKTVTEAREWGNEYGVEIELTQEHSIKYDENIIVSQKVKEGQKVAKGSKLSVVGSLGANPKEILSLPDFSKMTYVDAQKWIEENKAKNLNLIQIYSDTTAKGRFIKLEIANSIPSSDYTRGDKATLTYSRGKEVLEANIEVPDFVGKTKTDVDSWAKTNSIEVTYEEKASSNLAAGTIMGQSVAATQKVAKKSKIIMQVSAGKGIMVPDFSTLTMTQAASVAGLTVIVRQVYGNSPYGALISQSKEAGTELTEKDDKNVEVVYSAGAPYIRDLSGKNEGELQQYFYDEFRSKGAEIYFTSYYVNSDQPKGTVVAQNAKETWLPLAYTVEVGISNGAYFSGTIVPPANTTPEGSTASPEGTGAKE</sequence>
<dbReference type="RefSeq" id="WP_380433143.1">
    <property type="nucleotide sequence ID" value="NZ_JBHSOJ010000001.1"/>
</dbReference>
<name>A0ABW0UCK9_9STRE</name>
<keyword evidence="3" id="KW-0472">Membrane</keyword>
<feature type="domain" description="PASTA" evidence="4">
    <location>
        <begin position="298"/>
        <end position="364"/>
    </location>
</feature>
<feature type="region of interest" description="Disordered" evidence="2">
    <location>
        <begin position="1"/>
        <end position="44"/>
    </location>
</feature>
<dbReference type="InterPro" id="IPR005543">
    <property type="entry name" value="PASTA_dom"/>
</dbReference>
<dbReference type="PROSITE" id="PS51178">
    <property type="entry name" value="PASTA"/>
    <property type="match status" value="2"/>
</dbReference>
<feature type="region of interest" description="Disordered" evidence="2">
    <location>
        <begin position="87"/>
        <end position="123"/>
    </location>
</feature>
<organism evidence="5 6">
    <name type="scientific">Streptococcus caledonicus</name>
    <dbReference type="NCBI Taxonomy" id="2614158"/>
    <lineage>
        <taxon>Bacteria</taxon>
        <taxon>Bacillati</taxon>
        <taxon>Bacillota</taxon>
        <taxon>Bacilli</taxon>
        <taxon>Lactobacillales</taxon>
        <taxon>Streptococcaceae</taxon>
        <taxon>Streptococcus</taxon>
    </lineage>
</organism>
<evidence type="ECO:0000256" key="2">
    <source>
        <dbReference type="SAM" id="MobiDB-lite"/>
    </source>
</evidence>
<keyword evidence="3" id="KW-0812">Transmembrane</keyword>
<dbReference type="Gene3D" id="3.30.10.20">
    <property type="match status" value="3"/>
</dbReference>
<feature type="domain" description="PASTA" evidence="4">
    <location>
        <begin position="153"/>
        <end position="218"/>
    </location>
</feature>